<comment type="similarity">
    <text evidence="10 11">Belongs to the TonB-dependent receptor family.</text>
</comment>
<keyword evidence="8 14" id="KW-0675">Receptor</keyword>
<dbReference type="InterPro" id="IPR037066">
    <property type="entry name" value="Plug_dom_sf"/>
</dbReference>
<feature type="domain" description="TonB-dependent receptor plug" evidence="13">
    <location>
        <begin position="44"/>
        <end position="135"/>
    </location>
</feature>
<keyword evidence="4 10" id="KW-0812">Transmembrane</keyword>
<evidence type="ECO:0000256" key="2">
    <source>
        <dbReference type="ARBA" id="ARBA00022448"/>
    </source>
</evidence>
<sequence>MPPVLPPPTVDAIVVYAPRLAPLAGEAAFDSVQIGEDVLRITPRLDDALKRSPGVSLFRRTSSEGANPTTQGLSLRSIAPSGAGRALVTLDGAPQNDPFGGWVIWSALPSEGLSGANIIRGAGAGPYGAGALTGVVALQERPATGGLAALDISAAQREGYRAAIVGGGPGVLITAAGESSAGYTPVRGAARGAADQPLQLQTYSFAFRAQRAFGGVQAAARLGTFEERRGAGLVGARSIASGASAAVTLAKPAAEGAGGWRAQAWVRGSDLANSSVAVAAGRATTTPANDQYATPAVGYGFNAALQGVHGVLSWEAGADARWTEGEARERFRLMNGGFTRGREAGGRTQVAGVYFEGSAEQGPWLLTGGARVDAWESSHAVRREWDLATNLFILDQTSPDASGTTPTARAGLRYDLGGDMWLRTAAYAGFRPPTLNELHRPFRVGNDITEANPGLKPEKLQGIEAGIGGGTGGALRWSSTLFYNRIQDPIANVTVGVGPGTFPTAGFVPAGGVLRQRQNAGEIKAWGLEGEASGELAATLAWQAAFAATRAEVDGGASAPQLTGKRPAQTPELTVTAGLDWRPASRLTLAADLRFESERYEDDLNSRKLAAGVQLDLRAGWRLNARQEIYIAAENLTDERLEVGETADGVESYAAPRTVRIGFAIRG</sequence>
<dbReference type="InterPro" id="IPR039426">
    <property type="entry name" value="TonB-dep_rcpt-like"/>
</dbReference>
<dbReference type="InterPro" id="IPR036942">
    <property type="entry name" value="Beta-barrel_TonB_sf"/>
</dbReference>
<dbReference type="Pfam" id="PF00593">
    <property type="entry name" value="TonB_dep_Rec_b-barrel"/>
    <property type="match status" value="1"/>
</dbReference>
<comment type="caution">
    <text evidence="14">The sequence shown here is derived from an EMBL/GenBank/DDBJ whole genome shotgun (WGS) entry which is preliminary data.</text>
</comment>
<evidence type="ECO:0000256" key="5">
    <source>
        <dbReference type="ARBA" id="ARBA00022729"/>
    </source>
</evidence>
<keyword evidence="2 10" id="KW-0813">Transport</keyword>
<feature type="domain" description="TonB-dependent receptor-like beta-barrel" evidence="12">
    <location>
        <begin position="259"/>
        <end position="636"/>
    </location>
</feature>
<dbReference type="Gene3D" id="2.40.170.20">
    <property type="entry name" value="TonB-dependent receptor, beta-barrel domain"/>
    <property type="match status" value="1"/>
</dbReference>
<evidence type="ECO:0000259" key="12">
    <source>
        <dbReference type="Pfam" id="PF00593"/>
    </source>
</evidence>
<gene>
    <name evidence="14" type="ORF">DJ018_18235</name>
</gene>
<dbReference type="InterPro" id="IPR000531">
    <property type="entry name" value="Beta-barrel_TonB"/>
</dbReference>
<dbReference type="GO" id="GO:0009279">
    <property type="term" value="C:cell outer membrane"/>
    <property type="evidence" value="ECO:0007669"/>
    <property type="project" value="UniProtKB-SubCell"/>
</dbReference>
<keyword evidence="5" id="KW-0732">Signal</keyword>
<dbReference type="SUPFAM" id="SSF56935">
    <property type="entry name" value="Porins"/>
    <property type="match status" value="1"/>
</dbReference>
<dbReference type="InterPro" id="IPR012910">
    <property type="entry name" value="Plug_dom"/>
</dbReference>
<dbReference type="GO" id="GO:0015344">
    <property type="term" value="F:siderophore uptake transmembrane transporter activity"/>
    <property type="evidence" value="ECO:0007669"/>
    <property type="project" value="TreeGrafter"/>
</dbReference>
<dbReference type="Gene3D" id="2.170.130.10">
    <property type="entry name" value="TonB-dependent receptor, plug domain"/>
    <property type="match status" value="1"/>
</dbReference>
<keyword evidence="7 10" id="KW-0472">Membrane</keyword>
<dbReference type="AlphaFoldDB" id="A0A328A865"/>
<protein>
    <submittedName>
        <fullName evidence="14">TonB-dependent receptor</fullName>
    </submittedName>
</protein>
<evidence type="ECO:0000256" key="1">
    <source>
        <dbReference type="ARBA" id="ARBA00004571"/>
    </source>
</evidence>
<dbReference type="PROSITE" id="PS52016">
    <property type="entry name" value="TONB_DEPENDENT_REC_3"/>
    <property type="match status" value="1"/>
</dbReference>
<dbReference type="RefSeq" id="WP_111516420.1">
    <property type="nucleotide sequence ID" value="NZ_QFYR01000006.1"/>
</dbReference>
<evidence type="ECO:0000259" key="13">
    <source>
        <dbReference type="Pfam" id="PF07715"/>
    </source>
</evidence>
<evidence type="ECO:0000256" key="4">
    <source>
        <dbReference type="ARBA" id="ARBA00022692"/>
    </source>
</evidence>
<reference evidence="15" key="1">
    <citation type="submission" date="2018-05" db="EMBL/GenBank/DDBJ databases">
        <authorList>
            <person name="Li X."/>
        </authorList>
    </citation>
    <scope>NUCLEOTIDE SEQUENCE [LARGE SCALE GENOMIC DNA]</scope>
    <source>
        <strain evidence="15">YIM 73061</strain>
    </source>
</reference>
<accession>A0A328A865</accession>
<evidence type="ECO:0000256" key="6">
    <source>
        <dbReference type="ARBA" id="ARBA00023077"/>
    </source>
</evidence>
<evidence type="ECO:0000256" key="8">
    <source>
        <dbReference type="ARBA" id="ARBA00023170"/>
    </source>
</evidence>
<evidence type="ECO:0000256" key="7">
    <source>
        <dbReference type="ARBA" id="ARBA00023136"/>
    </source>
</evidence>
<dbReference type="PANTHER" id="PTHR30069:SF29">
    <property type="entry name" value="HEMOGLOBIN AND HEMOGLOBIN-HAPTOGLOBIN-BINDING PROTEIN 1-RELATED"/>
    <property type="match status" value="1"/>
</dbReference>
<name>A0A328A865_9CAUL</name>
<evidence type="ECO:0000256" key="11">
    <source>
        <dbReference type="RuleBase" id="RU003357"/>
    </source>
</evidence>
<dbReference type="Pfam" id="PF07715">
    <property type="entry name" value="Plug"/>
    <property type="match status" value="1"/>
</dbReference>
<dbReference type="PANTHER" id="PTHR30069">
    <property type="entry name" value="TONB-DEPENDENT OUTER MEMBRANE RECEPTOR"/>
    <property type="match status" value="1"/>
</dbReference>
<dbReference type="Proteomes" id="UP000249725">
    <property type="component" value="Unassembled WGS sequence"/>
</dbReference>
<keyword evidence="15" id="KW-1185">Reference proteome</keyword>
<keyword evidence="9 10" id="KW-0998">Cell outer membrane</keyword>
<proteinExistence type="inferred from homology"/>
<comment type="subcellular location">
    <subcellularLocation>
        <location evidence="1 10">Cell outer membrane</location>
        <topology evidence="1 10">Multi-pass membrane protein</topology>
    </subcellularLocation>
</comment>
<dbReference type="OrthoDB" id="7374174at2"/>
<evidence type="ECO:0000256" key="9">
    <source>
        <dbReference type="ARBA" id="ARBA00023237"/>
    </source>
</evidence>
<dbReference type="EMBL" id="QFYR01000006">
    <property type="protein sequence ID" value="RAK50691.1"/>
    <property type="molecule type" value="Genomic_DNA"/>
</dbReference>
<evidence type="ECO:0000313" key="14">
    <source>
        <dbReference type="EMBL" id="RAK50691.1"/>
    </source>
</evidence>
<evidence type="ECO:0000256" key="3">
    <source>
        <dbReference type="ARBA" id="ARBA00022452"/>
    </source>
</evidence>
<dbReference type="GO" id="GO:0044718">
    <property type="term" value="P:siderophore transmembrane transport"/>
    <property type="evidence" value="ECO:0007669"/>
    <property type="project" value="TreeGrafter"/>
</dbReference>
<keyword evidence="6 11" id="KW-0798">TonB box</keyword>
<evidence type="ECO:0000313" key="15">
    <source>
        <dbReference type="Proteomes" id="UP000249725"/>
    </source>
</evidence>
<keyword evidence="3 10" id="KW-1134">Transmembrane beta strand</keyword>
<organism evidence="14 15">
    <name type="scientific">Phenylobacterium deserti</name>
    <dbReference type="NCBI Taxonomy" id="1914756"/>
    <lineage>
        <taxon>Bacteria</taxon>
        <taxon>Pseudomonadati</taxon>
        <taxon>Pseudomonadota</taxon>
        <taxon>Alphaproteobacteria</taxon>
        <taxon>Caulobacterales</taxon>
        <taxon>Caulobacteraceae</taxon>
        <taxon>Phenylobacterium</taxon>
    </lineage>
</organism>
<evidence type="ECO:0000256" key="10">
    <source>
        <dbReference type="PROSITE-ProRule" id="PRU01360"/>
    </source>
</evidence>